<comment type="similarity">
    <text evidence="15">Belongs to the helicase family. UvrD subfamily.</text>
</comment>
<evidence type="ECO:0000256" key="14">
    <source>
        <dbReference type="ARBA" id="ARBA00048988"/>
    </source>
</evidence>
<dbReference type="PANTHER" id="PTHR11070">
    <property type="entry name" value="UVRD / RECB / PCRA DNA HELICASE FAMILY MEMBER"/>
    <property type="match status" value="1"/>
</dbReference>
<evidence type="ECO:0000256" key="1">
    <source>
        <dbReference type="ARBA" id="ARBA00022722"/>
    </source>
</evidence>
<feature type="region of interest" description="DNA-binding and helicase activity, interacts with RecC" evidence="15">
    <location>
        <begin position="1"/>
        <end position="837"/>
    </location>
</feature>
<dbReference type="InterPro" id="IPR027417">
    <property type="entry name" value="P-loop_NTPase"/>
</dbReference>
<evidence type="ECO:0000256" key="3">
    <source>
        <dbReference type="ARBA" id="ARBA00022741"/>
    </source>
</evidence>
<keyword evidence="7 15" id="KW-0269">Exonuclease</keyword>
<comment type="miscellaneous">
    <text evidence="15">In the RecBCD complex, RecB has a slow 3'-5' helicase, an exonuclease activity and loads RecA onto ssDNA, RecD has a fast 5'-3' helicase activity, while RecC stimulates the ATPase and processivity of the RecB helicase and contributes to recognition of the Chi site.</text>
</comment>
<dbReference type="InterPro" id="IPR014016">
    <property type="entry name" value="UvrD-like_ATP-bd"/>
</dbReference>
<evidence type="ECO:0000256" key="8">
    <source>
        <dbReference type="ARBA" id="ARBA00022840"/>
    </source>
</evidence>
<dbReference type="RefSeq" id="WP_200588038.1">
    <property type="nucleotide sequence ID" value="NZ_JAEHFY010000030.1"/>
</dbReference>
<comment type="cofactor">
    <cofactor evidence="15">
        <name>Mg(2+)</name>
        <dbReference type="ChEBI" id="CHEBI:18420"/>
    </cofactor>
    <text evidence="15">Binds 1 Mg(2+) ion per subunit.</text>
</comment>
<dbReference type="PROSITE" id="PS51198">
    <property type="entry name" value="UVRD_HELICASE_ATP_BIND"/>
    <property type="match status" value="1"/>
</dbReference>
<keyword evidence="2 15" id="KW-0479">Metal-binding</keyword>
<proteinExistence type="inferred from homology"/>
<dbReference type="Gene3D" id="3.40.50.300">
    <property type="entry name" value="P-loop containing nucleotide triphosphate hydrolases"/>
    <property type="match status" value="2"/>
</dbReference>
<evidence type="ECO:0000256" key="17">
    <source>
        <dbReference type="SAM" id="Coils"/>
    </source>
</evidence>
<dbReference type="InterPro" id="IPR011604">
    <property type="entry name" value="PDDEXK-like_dom_sf"/>
</dbReference>
<evidence type="ECO:0000256" key="5">
    <source>
        <dbReference type="ARBA" id="ARBA00022801"/>
    </source>
</evidence>
<dbReference type="HAMAP" id="MF_01485">
    <property type="entry name" value="RecB"/>
    <property type="match status" value="1"/>
</dbReference>
<dbReference type="PANTHER" id="PTHR11070:SF23">
    <property type="entry name" value="RECBCD ENZYME SUBUNIT RECB"/>
    <property type="match status" value="1"/>
</dbReference>
<dbReference type="InterPro" id="IPR014017">
    <property type="entry name" value="DNA_helicase_UvrD-like_C"/>
</dbReference>
<feature type="binding site" evidence="15">
    <location>
        <position position="1036"/>
    </location>
    <ligand>
        <name>Mg(2+)</name>
        <dbReference type="ChEBI" id="CHEBI:18420"/>
    </ligand>
</feature>
<keyword evidence="5 15" id="KW-0378">Hydrolase</keyword>
<evidence type="ECO:0000256" key="13">
    <source>
        <dbReference type="ARBA" id="ARBA00034617"/>
    </source>
</evidence>
<dbReference type="Pfam" id="PF13361">
    <property type="entry name" value="UvrD_C"/>
    <property type="match status" value="1"/>
</dbReference>
<dbReference type="InterPro" id="IPR011335">
    <property type="entry name" value="Restrct_endonuc-II-like"/>
</dbReference>
<comment type="function">
    <text evidence="15">A helicase/nuclease that prepares dsDNA breaks (DSB) for recombinational DNA repair. Binds to DSBs and unwinds DNA via a highly rapid and processive ATP-dependent bidirectional helicase activity. Unwinds dsDNA until it encounters a Chi (crossover hotspot instigator) sequence from the 3' direction. Cuts ssDNA a few nucleotides 3' to the Chi site. The properties and activities of the enzyme are changed at Chi. The Chi-altered holoenzyme produces a long 3'-ssDNA overhang and facilitates RecA-binding to the ssDNA for homologous DNA recombination and repair. Holoenzyme degrades any linearized DNA that is unable to undergo homologous recombination. In the holoenzyme this subunit contributes ATPase, 3'-5' helicase, exonuclease activity and loads RecA onto ssDNA.</text>
</comment>
<evidence type="ECO:0000259" key="19">
    <source>
        <dbReference type="PROSITE" id="PS51217"/>
    </source>
</evidence>
<dbReference type="InterPro" id="IPR004586">
    <property type="entry name" value="RecB"/>
</dbReference>
<feature type="domain" description="UvrD-like helicase C-terminal" evidence="19">
    <location>
        <begin position="442"/>
        <end position="726"/>
    </location>
</feature>
<keyword evidence="10 15" id="KW-0238">DNA-binding</keyword>
<feature type="binding site" evidence="15">
    <location>
        <position position="912"/>
    </location>
    <ligand>
        <name>Mg(2+)</name>
        <dbReference type="ChEBI" id="CHEBI:18420"/>
    </ligand>
</feature>
<accession>A0ABS1BNW4</accession>
<dbReference type="GO" id="GO:0008854">
    <property type="term" value="F:exodeoxyribonuclease V activity"/>
    <property type="evidence" value="ECO:0007669"/>
    <property type="project" value="UniProtKB-EC"/>
</dbReference>
<dbReference type="NCBIfam" id="TIGR00609">
    <property type="entry name" value="recB"/>
    <property type="match status" value="1"/>
</dbReference>
<evidence type="ECO:0000313" key="21">
    <source>
        <dbReference type="Proteomes" id="UP000660024"/>
    </source>
</evidence>
<comment type="catalytic activity">
    <reaction evidence="15">
        <text>Exonucleolytic cleavage (in the presence of ATP) in either 5'- to 3'- or 3'- to 5'-direction to yield 5'-phosphooligonucleotides.</text>
        <dbReference type="EC" id="3.1.11.5"/>
    </reaction>
</comment>
<evidence type="ECO:0000259" key="18">
    <source>
        <dbReference type="PROSITE" id="PS51198"/>
    </source>
</evidence>
<keyword evidence="8 15" id="KW-0067">ATP-binding</keyword>
<keyword evidence="4 15" id="KW-0227">DNA damage</keyword>
<dbReference type="Proteomes" id="UP000660024">
    <property type="component" value="Unassembled WGS sequence"/>
</dbReference>
<evidence type="ECO:0000256" key="11">
    <source>
        <dbReference type="ARBA" id="ARBA00023204"/>
    </source>
</evidence>
<keyword evidence="21" id="KW-1185">Reference proteome</keyword>
<feature type="coiled-coil region" evidence="17">
    <location>
        <begin position="234"/>
        <end position="261"/>
    </location>
</feature>
<dbReference type="PROSITE" id="PS51217">
    <property type="entry name" value="UVRD_HELICASE_CTER"/>
    <property type="match status" value="1"/>
</dbReference>
<keyword evidence="6 15" id="KW-0347">Helicase</keyword>
<keyword evidence="11 15" id="KW-0234">DNA repair</keyword>
<keyword evidence="1 15" id="KW-0540">Nuclease</keyword>
<dbReference type="Gene3D" id="1.10.486.10">
    <property type="entry name" value="PCRA, domain 4"/>
    <property type="match status" value="1"/>
</dbReference>
<gene>
    <name evidence="15 20" type="primary">recB</name>
    <name evidence="20" type="ORF">I5M32_15695</name>
</gene>
<dbReference type="Gene3D" id="3.90.320.10">
    <property type="match status" value="1"/>
</dbReference>
<reference evidence="20 21" key="1">
    <citation type="submission" date="2020-12" db="EMBL/GenBank/DDBJ databases">
        <title>Bacterial novel species Pedobacter sp. SD-b isolated from soil.</title>
        <authorList>
            <person name="Jung H.-Y."/>
        </authorList>
    </citation>
    <scope>NUCLEOTIDE SEQUENCE [LARGE SCALE GENOMIC DNA]</scope>
    <source>
        <strain evidence="20 21">SD-b</strain>
    </source>
</reference>
<feature type="domain" description="UvrD-like helicase ATP-binding" evidence="18">
    <location>
        <begin position="7"/>
        <end position="441"/>
    </location>
</feature>
<evidence type="ECO:0000256" key="15">
    <source>
        <dbReference type="HAMAP-Rule" id="MF_01485"/>
    </source>
</evidence>
<comment type="subunit">
    <text evidence="15">Heterotrimer of RecB, RecC and RecD. All subunits contribute to DNA-binding. Interacts with RecA.</text>
</comment>
<dbReference type="EMBL" id="JAEHFY010000030">
    <property type="protein sequence ID" value="MBK0384411.1"/>
    <property type="molecule type" value="Genomic_DNA"/>
</dbReference>
<dbReference type="Gene3D" id="1.10.3170.10">
    <property type="entry name" value="Recbcd, chain B, domain 2"/>
    <property type="match status" value="1"/>
</dbReference>
<feature type="active site" description="For nuclease activity" evidence="15">
    <location>
        <position position="1036"/>
    </location>
</feature>
<comment type="caution">
    <text evidence="20">The sequence shown here is derived from an EMBL/GenBank/DDBJ whole genome shotgun (WGS) entry which is preliminary data.</text>
</comment>
<comment type="catalytic activity">
    <reaction evidence="13 15">
        <text>Couples ATP hydrolysis with the unwinding of duplex DNA by translocating in the 3'-5' direction.</text>
        <dbReference type="EC" id="5.6.2.4"/>
    </reaction>
</comment>
<feature type="binding site" evidence="16">
    <location>
        <begin position="28"/>
        <end position="35"/>
    </location>
    <ligand>
        <name>ATP</name>
        <dbReference type="ChEBI" id="CHEBI:30616"/>
    </ligand>
</feature>
<keyword evidence="3 15" id="KW-0547">Nucleotide-binding</keyword>
<comment type="domain">
    <text evidence="15">The N-terminal DNA-binding domain is a ssDNA-dependent ATPase and has ATP-dependent 3'-5' helicase function. This domain interacts with RecC.</text>
</comment>
<evidence type="ECO:0000256" key="4">
    <source>
        <dbReference type="ARBA" id="ARBA00022763"/>
    </source>
</evidence>
<dbReference type="EC" id="3.1.11.5" evidence="15"/>
<comment type="catalytic activity">
    <reaction evidence="14 15">
        <text>ATP + H2O = ADP + phosphate + H(+)</text>
        <dbReference type="Rhea" id="RHEA:13065"/>
        <dbReference type="ChEBI" id="CHEBI:15377"/>
        <dbReference type="ChEBI" id="CHEBI:15378"/>
        <dbReference type="ChEBI" id="CHEBI:30616"/>
        <dbReference type="ChEBI" id="CHEBI:43474"/>
        <dbReference type="ChEBI" id="CHEBI:456216"/>
        <dbReference type="EC" id="5.6.2.4"/>
    </reaction>
</comment>
<evidence type="ECO:0000256" key="12">
    <source>
        <dbReference type="ARBA" id="ARBA00023235"/>
    </source>
</evidence>
<keyword evidence="17" id="KW-0175">Coiled coil</keyword>
<protein>
    <recommendedName>
        <fullName evidence="15">RecBCD enzyme subunit RecB</fullName>
        <ecNumber evidence="15">3.1.11.5</ecNumber>
        <ecNumber evidence="15">5.6.2.4</ecNumber>
    </recommendedName>
    <alternativeName>
        <fullName evidence="15">DNA 3'-5' helicase subunit RecB</fullName>
    </alternativeName>
    <alternativeName>
        <fullName evidence="15">Exonuclease V subunit RecB</fullName>
        <shortName evidence="15">ExoV subunit RecB</shortName>
    </alternativeName>
    <alternativeName>
        <fullName evidence="15">Helicase/nuclease RecBCD subunit RecB</fullName>
    </alternativeName>
</protein>
<evidence type="ECO:0000256" key="2">
    <source>
        <dbReference type="ARBA" id="ARBA00022723"/>
    </source>
</evidence>
<feature type="binding site" evidence="15">
    <location>
        <position position="1023"/>
    </location>
    <ligand>
        <name>Mg(2+)</name>
        <dbReference type="ChEBI" id="CHEBI:18420"/>
    </ligand>
</feature>
<evidence type="ECO:0000256" key="6">
    <source>
        <dbReference type="ARBA" id="ARBA00022806"/>
    </source>
</evidence>
<evidence type="ECO:0000256" key="7">
    <source>
        <dbReference type="ARBA" id="ARBA00022839"/>
    </source>
</evidence>
<keyword evidence="9 15" id="KW-0460">Magnesium</keyword>
<name>A0ABS1BNW4_9SPHI</name>
<evidence type="ECO:0000256" key="16">
    <source>
        <dbReference type="PROSITE-ProRule" id="PRU00560"/>
    </source>
</evidence>
<dbReference type="CDD" id="cd22352">
    <property type="entry name" value="RecB_C-like"/>
    <property type="match status" value="1"/>
</dbReference>
<evidence type="ECO:0000313" key="20">
    <source>
        <dbReference type="EMBL" id="MBK0384411.1"/>
    </source>
</evidence>
<comment type="domain">
    <text evidence="15">The C-terminal domain has nuclease activity and interacts with RecD. It interacts with RecA, facilitating its loading onto ssDNA.</text>
</comment>
<evidence type="ECO:0000256" key="10">
    <source>
        <dbReference type="ARBA" id="ARBA00023125"/>
    </source>
</evidence>
<dbReference type="InterPro" id="IPR000212">
    <property type="entry name" value="DNA_helicase_UvrD/REP"/>
</dbReference>
<dbReference type="Pfam" id="PF00580">
    <property type="entry name" value="UvrD-helicase"/>
    <property type="match status" value="1"/>
</dbReference>
<sequence length="1132" mass="131536">MPEDLFTKQFKDFNASTVVLKGSNLIEASAGTGKTYSIAILVLRLIIEQKMPIQKILMVTFTKAAVAELEERIRKFVRLAHKVSKGENIDDKTITEMVKNHDITEVEKILDKAILFLDETSILTIHSFCQQTLNQFAFETQQLFGVDLLPDSQSIMADEVNRFWRKYITGISMELLNVLIQNGFSRDKISNIVKEHLAGKKYMLFDEKNLDYCLNENDYQTYLEEFKKLKNDYDLKYELLYNQLKNNAEELKNKCEANTYARKGFVQLFDDFDSLIIEINSKTDKGYVQKIFVDELEILRRVNDAKDAIQEIINKFISNLYCHAIQEIGNGINYYKTRYNQINYDDLISKLHKALHKENNEKLAICLQEKYRAVFIDEFQDTDKLQYEIFEKAFADKTILFYIGDPKQSIYAWRKADIFTYFKAKNAVDNLYGMNQNFRSSAGFINAMNVFFKPNENFDTFHFKGEPNSIDYIPVKSPINNTKGNLIFKNQVAVPISICQEPNGDELNKTVVAQIIDLLSNADYQIEVKGSKRTIKPQDIGILIRTKKQGKELKKVLSKYGIPSITIDDAKVLRSEEASYVSYLLQAFLNISISAINKALLSPFTQFTEEQILHLNDELIVEQFKKYKETWDKSGIYAALNQWIIDFNIINNLKYKADGERIITNLYQLIELLHKNQSKKNLNNLELISWLQRGIEGMQTEGDEYQQRIESDEDAVKIITIHASKGLEYNIVFAPYLDLSTDGNHIKNSSFRDEATGNYISAEKSQLNPQQLEEWKKQNEQENRRLIYVSITRAVYKCFIYKNTASYHSNSSLAYFINAIPKDENNLIETGVKPTLQEDYRYKTAIKTKPVGNFNPIKFYLDEKNWRRMSYSMLRADHPSQIKPKTKDADNDYDNFIFSTLRKGAKTGNMLHYIFENISFNDESKWESVILSAINRFVPNQTDVYAPMLFQMLKNVLNSPINIDGETFSLAQVNPYKCINEFEFDFNVHNFNPQSLSALALENQEIEIKIFNDIEGMMNGKIDLFFEHENKFYVLDWKSNFLGDSLDDYSPERLNDAMNQNNYHLQYLIYTLAAKKYIKSRIPSFYYDKDFGGVIYLFLRGMREGAESGIFTAKPSWKTLANMNYKLEGEFT</sequence>
<dbReference type="SUPFAM" id="SSF52980">
    <property type="entry name" value="Restriction endonuclease-like"/>
    <property type="match status" value="1"/>
</dbReference>
<dbReference type="SUPFAM" id="SSF52540">
    <property type="entry name" value="P-loop containing nucleoside triphosphate hydrolases"/>
    <property type="match status" value="1"/>
</dbReference>
<keyword evidence="12 15" id="KW-0413">Isomerase</keyword>
<dbReference type="EC" id="5.6.2.4" evidence="15"/>
<organism evidence="20 21">
    <name type="scientific">Pedobacter segetis</name>
    <dbReference type="NCBI Taxonomy" id="2793069"/>
    <lineage>
        <taxon>Bacteria</taxon>
        <taxon>Pseudomonadati</taxon>
        <taxon>Bacteroidota</taxon>
        <taxon>Sphingobacteriia</taxon>
        <taxon>Sphingobacteriales</taxon>
        <taxon>Sphingobacteriaceae</taxon>
        <taxon>Pedobacter</taxon>
    </lineage>
</organism>
<feature type="region of interest" description="Nuclease activity, interacts with RecD and RecA" evidence="15">
    <location>
        <begin position="865"/>
        <end position="1132"/>
    </location>
</feature>
<evidence type="ECO:0000256" key="9">
    <source>
        <dbReference type="ARBA" id="ARBA00022842"/>
    </source>
</evidence>